<gene>
    <name evidence="2" type="ORF">C5N92_00565</name>
</gene>
<dbReference type="AlphaFoldDB" id="A0A328C291"/>
<evidence type="ECO:0000313" key="2">
    <source>
        <dbReference type="EMBL" id="RAL19901.1"/>
    </source>
</evidence>
<keyword evidence="3" id="KW-1185">Reference proteome</keyword>
<evidence type="ECO:0000313" key="3">
    <source>
        <dbReference type="Proteomes" id="UP000248689"/>
    </source>
</evidence>
<reference evidence="3" key="1">
    <citation type="submission" date="2018-02" db="EMBL/GenBank/DDBJ databases">
        <title>Glaesserella australis sp. nov., isolated from the lungs of pigs.</title>
        <authorList>
            <person name="Turni C."/>
            <person name="Christensen H."/>
        </authorList>
    </citation>
    <scope>NUCLEOTIDE SEQUENCE [LARGE SCALE GENOMIC DNA]</scope>
    <source>
        <strain evidence="3">HS4635</strain>
    </source>
</reference>
<name>A0A328C291_9PAST</name>
<organism evidence="2 3">
    <name type="scientific">Glaesserella australis</name>
    <dbReference type="NCBI Taxonomy" id="2094024"/>
    <lineage>
        <taxon>Bacteria</taxon>
        <taxon>Pseudomonadati</taxon>
        <taxon>Pseudomonadota</taxon>
        <taxon>Gammaproteobacteria</taxon>
        <taxon>Pasteurellales</taxon>
        <taxon>Pasteurellaceae</taxon>
        <taxon>Glaesserella</taxon>
    </lineage>
</organism>
<feature type="coiled-coil region" evidence="1">
    <location>
        <begin position="816"/>
        <end position="843"/>
    </location>
</feature>
<accession>A0A328C291</accession>
<sequence>MKSKKYLNILRGNSISNHTFNTILSEVNIKEMLDNLNLLCTYEVFKLRLSTQIDQTEESLYTLNYRHINAESDFKWLLFSCVFHRKKLYSFINKERNLEKFILEEEFHKALCELSDIEKECGISLWSISIRKTLENKLGINETENKNGVMTYIKYYMKDKFNEPNIFIAQYKNITIEIDKAPIDENLKRYIKWKIFGASELKEYQDLEHILRYEMRTSLIDMFKLVVEIVTYTQKCGGENEFYNLFNMKFHHIINTLKDNITYYIFNNIAYTYSRLEEKYNYDKDYLSLYNYYVKGETYKFLESLNQMQIGKIDLELLEIAGELDVSPENKFINNIVKNIRNIILRNDKYIESYQYLRCVSLSFRGIPLFQQINLFLLRETPFLSTNNEEFYSWASCYSKVKTPFLFFNLNKNKAILDIEKIESKNIIEKICLYLTNKDINADLIFSYSELRSELAKFLFAKKLTKNNELIKSNKFIIDNQENIHDEFFKVKLEQLLINSESFKYDFEGVLRTAFINIEERKNLYLYNLIFIAEEISSNFAKVSNSIYTPIFLNIYSLCIDNKHDSLLKLSLEDFLYKNNYSSILELTQKSELSLEEQYFLRNVCKTANMKLLFDNQSELNNARLSICKYLISKNTGDQELIDEIKDLNRKITLYKAKKNIETSRIYVDTSVFLGRDSHKYKDLFESYLSHCEKNISSEDDDALEKLYKIIKDIDYKENGFSMNEAIPLIYPLDLNYSAKNLTFYNLMKLMMHEFTFGEKGLNNFLSTRIRHGLLPNIIRKCAQDEYILCAEHFEDNGINELSKFARDESEINLLNDFIRKFSKELESKIEELNDQKIQISILDSLLQKDNNLFNENALFQYNVNPLEAYVVQKNLNLSPTYNDFVKIIVEWLWKRTDINLKAVKNHLRNEFKDSILKLSEDTKINIPKSFNPELTNELSNRVNRFKNSFEVNLEKISSWFERSEIDNENISYDIRIAIETAQDILSLPLKILKVDDFKISSKNLSYIVDILLILFENSISKSGFTKKEDINTEISIKQSEKGTILISCKNNYRACEPASCLNKKLEFYRESYGNESRMRKYLQQEGGSGLFKIWKIIAIDLNISEHNTNFYYDNECFIINIEMKEVSL</sequence>
<comment type="caution">
    <text evidence="2">The sequence shown here is derived from an EMBL/GenBank/DDBJ whole genome shotgun (WGS) entry which is preliminary data.</text>
</comment>
<proteinExistence type="predicted"/>
<evidence type="ECO:0000256" key="1">
    <source>
        <dbReference type="SAM" id="Coils"/>
    </source>
</evidence>
<keyword evidence="1" id="KW-0175">Coiled coil</keyword>
<dbReference type="Proteomes" id="UP000248689">
    <property type="component" value="Unassembled WGS sequence"/>
</dbReference>
<dbReference type="OrthoDB" id="7833808at2"/>
<dbReference type="RefSeq" id="WP_111748942.1">
    <property type="nucleotide sequence ID" value="NZ_PTPX01000001.1"/>
</dbReference>
<dbReference type="EMBL" id="PTPX01000001">
    <property type="protein sequence ID" value="RAL19901.1"/>
    <property type="molecule type" value="Genomic_DNA"/>
</dbReference>
<protein>
    <submittedName>
        <fullName evidence="2">Uncharacterized protein</fullName>
    </submittedName>
</protein>